<dbReference type="OrthoDB" id="359414at2"/>
<organism evidence="2">
    <name type="scientific">Blastochloris viridis</name>
    <name type="common">Rhodopseudomonas viridis</name>
    <dbReference type="NCBI Taxonomy" id="1079"/>
    <lineage>
        <taxon>Bacteria</taxon>
        <taxon>Pseudomonadati</taxon>
        <taxon>Pseudomonadota</taxon>
        <taxon>Alphaproteobacteria</taxon>
        <taxon>Hyphomicrobiales</taxon>
        <taxon>Blastochloridaceae</taxon>
        <taxon>Blastochloris</taxon>
    </lineage>
</organism>
<dbReference type="AlphaFoldDB" id="A0A182D1W7"/>
<dbReference type="CDD" id="cd04301">
    <property type="entry name" value="NAT_SF"/>
    <property type="match status" value="1"/>
</dbReference>
<dbReference type="RefSeq" id="WP_055035932.1">
    <property type="nucleotide sequence ID" value="NZ_AP014854.2"/>
</dbReference>
<evidence type="ECO:0000313" key="2">
    <source>
        <dbReference type="EMBL" id="BAR98881.1"/>
    </source>
</evidence>
<dbReference type="InterPro" id="IPR016181">
    <property type="entry name" value="Acyl_CoA_acyltransferase"/>
</dbReference>
<dbReference type="SUPFAM" id="SSF55729">
    <property type="entry name" value="Acyl-CoA N-acyltransferases (Nat)"/>
    <property type="match status" value="1"/>
</dbReference>
<dbReference type="PROSITE" id="PS51186">
    <property type="entry name" value="GNAT"/>
    <property type="match status" value="1"/>
</dbReference>
<dbReference type="Pfam" id="PF00583">
    <property type="entry name" value="Acetyltransf_1"/>
    <property type="match status" value="1"/>
</dbReference>
<dbReference type="KEGG" id="bvr:BVIR_54"/>
<sequence>MSAEPFRWRPLSPRDLGDVMAVAEVVHAAYPERRESFADKLALAPDCCFGLAGANDVLAGYAVALPWTRGETVALDAMLGQLPARCDALYIHDIAILPAARGRGLAGAVVTLLAEVARRHDVRAMTLTAVYGAEAVWSRHGFHPVETAALRAKLASYGSEARYMERLLG</sequence>
<keyword evidence="2" id="KW-0808">Transferase</keyword>
<proteinExistence type="predicted"/>
<protein>
    <submittedName>
        <fullName evidence="2">Acetyltransferase</fullName>
    </submittedName>
</protein>
<reference evidence="2" key="1">
    <citation type="journal article" date="2015" name="Genome Announc.">
        <title>Complete Genome Sequence of the Bacteriochlorophyll b-Producing Photosynthetic Bacterium Blastochloris viridis.</title>
        <authorList>
            <person name="Tsukatani Y."/>
            <person name="Hirose Y."/>
            <person name="Harada J."/>
            <person name="Misawa N."/>
            <person name="Mori K."/>
            <person name="Inoue K."/>
            <person name="Tamiaki H."/>
        </authorList>
    </citation>
    <scope>NUCLEOTIDE SEQUENCE [LARGE SCALE GENOMIC DNA]</scope>
    <source>
        <strain evidence="2">DSM 133</strain>
    </source>
</reference>
<name>A0A182D1W7_BLAVI</name>
<dbReference type="InterPro" id="IPR000182">
    <property type="entry name" value="GNAT_dom"/>
</dbReference>
<feature type="domain" description="N-acetyltransferase" evidence="1">
    <location>
        <begin position="6"/>
        <end position="169"/>
    </location>
</feature>
<evidence type="ECO:0000259" key="1">
    <source>
        <dbReference type="PROSITE" id="PS51186"/>
    </source>
</evidence>
<dbReference type="GO" id="GO:0016747">
    <property type="term" value="F:acyltransferase activity, transferring groups other than amino-acyl groups"/>
    <property type="evidence" value="ECO:0007669"/>
    <property type="project" value="InterPro"/>
</dbReference>
<dbReference type="EMBL" id="AP014854">
    <property type="protein sequence ID" value="BAR98881.1"/>
    <property type="molecule type" value="Genomic_DNA"/>
</dbReference>
<dbReference type="Gene3D" id="3.40.630.30">
    <property type="match status" value="1"/>
</dbReference>
<accession>A0A182D1W7</accession>
<gene>
    <name evidence="2" type="ORF">BV133_1288</name>
</gene>